<gene>
    <name evidence="1" type="ORF">BDR25DRAFT_360049</name>
</gene>
<evidence type="ECO:0000313" key="1">
    <source>
        <dbReference type="EMBL" id="KAF2465879.1"/>
    </source>
</evidence>
<evidence type="ECO:0000313" key="2">
    <source>
        <dbReference type="Proteomes" id="UP000799755"/>
    </source>
</evidence>
<organism evidence="1 2">
    <name type="scientific">Lindgomyces ingoldianus</name>
    <dbReference type="NCBI Taxonomy" id="673940"/>
    <lineage>
        <taxon>Eukaryota</taxon>
        <taxon>Fungi</taxon>
        <taxon>Dikarya</taxon>
        <taxon>Ascomycota</taxon>
        <taxon>Pezizomycotina</taxon>
        <taxon>Dothideomycetes</taxon>
        <taxon>Pleosporomycetidae</taxon>
        <taxon>Pleosporales</taxon>
        <taxon>Lindgomycetaceae</taxon>
        <taxon>Lindgomyces</taxon>
    </lineage>
</organism>
<reference evidence="1" key="1">
    <citation type="journal article" date="2020" name="Stud. Mycol.">
        <title>101 Dothideomycetes genomes: a test case for predicting lifestyles and emergence of pathogens.</title>
        <authorList>
            <person name="Haridas S."/>
            <person name="Albert R."/>
            <person name="Binder M."/>
            <person name="Bloem J."/>
            <person name="Labutti K."/>
            <person name="Salamov A."/>
            <person name="Andreopoulos B."/>
            <person name="Baker S."/>
            <person name="Barry K."/>
            <person name="Bills G."/>
            <person name="Bluhm B."/>
            <person name="Cannon C."/>
            <person name="Castanera R."/>
            <person name="Culley D."/>
            <person name="Daum C."/>
            <person name="Ezra D."/>
            <person name="Gonzalez J."/>
            <person name="Henrissat B."/>
            <person name="Kuo A."/>
            <person name="Liang C."/>
            <person name="Lipzen A."/>
            <person name="Lutzoni F."/>
            <person name="Magnuson J."/>
            <person name="Mondo S."/>
            <person name="Nolan M."/>
            <person name="Ohm R."/>
            <person name="Pangilinan J."/>
            <person name="Park H.-J."/>
            <person name="Ramirez L."/>
            <person name="Alfaro M."/>
            <person name="Sun H."/>
            <person name="Tritt A."/>
            <person name="Yoshinaga Y."/>
            <person name="Zwiers L.-H."/>
            <person name="Turgeon B."/>
            <person name="Goodwin S."/>
            <person name="Spatafora J."/>
            <person name="Crous P."/>
            <person name="Grigoriev I."/>
        </authorList>
    </citation>
    <scope>NUCLEOTIDE SEQUENCE</scope>
    <source>
        <strain evidence="1">ATCC 200398</strain>
    </source>
</reference>
<comment type="caution">
    <text evidence="1">The sequence shown here is derived from an EMBL/GenBank/DDBJ whole genome shotgun (WGS) entry which is preliminary data.</text>
</comment>
<dbReference type="Proteomes" id="UP000799755">
    <property type="component" value="Unassembled WGS sequence"/>
</dbReference>
<protein>
    <submittedName>
        <fullName evidence="1">Uncharacterized protein</fullName>
    </submittedName>
</protein>
<proteinExistence type="predicted"/>
<accession>A0ACB6QG25</accession>
<keyword evidence="2" id="KW-1185">Reference proteome</keyword>
<name>A0ACB6QG25_9PLEO</name>
<dbReference type="EMBL" id="MU003527">
    <property type="protein sequence ID" value="KAF2465879.1"/>
    <property type="molecule type" value="Genomic_DNA"/>
</dbReference>
<sequence>MLKGLLKSTLCYFKVWTVRRNASPASYSGSIDPAELHCLSYVEPSELFCVGLTQRVSDFRFFHLGTCSSGLDNECYVNPEGLDSASKENFALDSIFYPLLSATMTNLIAYVKYSTLYPIKWRTGDIYAWRFLSRVPSDKTVAVQTLPFDLIMKNFRTISDVLSAEYPLVIHKDHVAPILVTPNIALSMHISNQASQHHTPISVSVTVFSLAKIGTLGPELGPWNSASRSSY</sequence>